<dbReference type="EMBL" id="ML208437">
    <property type="protein sequence ID" value="TFK65435.1"/>
    <property type="molecule type" value="Genomic_DNA"/>
</dbReference>
<sequence length="241" mass="27068">MPGSSLERSSDANRLSEASGSAQHNPSEPVQELTPQQMNVDSQMVSVHSSQSDQTLELNEADFTPNLSIPEACLLAGIPSKTLENARFLPATRTTPCFQVFMNFKHLQTILRTFELAEPRSSRTFAGGFRITLGGILQHLDWNIFSYQKKYTAFLWGEKVCRATWKGPVPAKGDPEHILYTRWRGIVWYFRDGGGLDSEVPPRAENKNRRGVDPDESAAAQLRQVMLFGERGVLDDFLAFY</sequence>
<name>A0ACD3AJ15_9AGAR</name>
<gene>
    <name evidence="1" type="ORF">BDN72DRAFT_845604</name>
</gene>
<organism evidence="1 2">
    <name type="scientific">Pluteus cervinus</name>
    <dbReference type="NCBI Taxonomy" id="181527"/>
    <lineage>
        <taxon>Eukaryota</taxon>
        <taxon>Fungi</taxon>
        <taxon>Dikarya</taxon>
        <taxon>Basidiomycota</taxon>
        <taxon>Agaricomycotina</taxon>
        <taxon>Agaricomycetes</taxon>
        <taxon>Agaricomycetidae</taxon>
        <taxon>Agaricales</taxon>
        <taxon>Pluteineae</taxon>
        <taxon>Pluteaceae</taxon>
        <taxon>Pluteus</taxon>
    </lineage>
</organism>
<evidence type="ECO:0000313" key="2">
    <source>
        <dbReference type="Proteomes" id="UP000308600"/>
    </source>
</evidence>
<proteinExistence type="predicted"/>
<evidence type="ECO:0000313" key="1">
    <source>
        <dbReference type="EMBL" id="TFK65435.1"/>
    </source>
</evidence>
<accession>A0ACD3AJ15</accession>
<dbReference type="Proteomes" id="UP000308600">
    <property type="component" value="Unassembled WGS sequence"/>
</dbReference>
<protein>
    <submittedName>
        <fullName evidence="1">Uncharacterized protein</fullName>
    </submittedName>
</protein>
<reference evidence="1 2" key="1">
    <citation type="journal article" date="2019" name="Nat. Ecol. Evol.">
        <title>Megaphylogeny resolves global patterns of mushroom evolution.</title>
        <authorList>
            <person name="Varga T."/>
            <person name="Krizsan K."/>
            <person name="Foldi C."/>
            <person name="Dima B."/>
            <person name="Sanchez-Garcia M."/>
            <person name="Sanchez-Ramirez S."/>
            <person name="Szollosi G.J."/>
            <person name="Szarkandi J.G."/>
            <person name="Papp V."/>
            <person name="Albert L."/>
            <person name="Andreopoulos W."/>
            <person name="Angelini C."/>
            <person name="Antonin V."/>
            <person name="Barry K.W."/>
            <person name="Bougher N.L."/>
            <person name="Buchanan P."/>
            <person name="Buyck B."/>
            <person name="Bense V."/>
            <person name="Catcheside P."/>
            <person name="Chovatia M."/>
            <person name="Cooper J."/>
            <person name="Damon W."/>
            <person name="Desjardin D."/>
            <person name="Finy P."/>
            <person name="Geml J."/>
            <person name="Haridas S."/>
            <person name="Hughes K."/>
            <person name="Justo A."/>
            <person name="Karasinski D."/>
            <person name="Kautmanova I."/>
            <person name="Kiss B."/>
            <person name="Kocsube S."/>
            <person name="Kotiranta H."/>
            <person name="LaButti K.M."/>
            <person name="Lechner B.E."/>
            <person name="Liimatainen K."/>
            <person name="Lipzen A."/>
            <person name="Lukacs Z."/>
            <person name="Mihaltcheva S."/>
            <person name="Morgado L.N."/>
            <person name="Niskanen T."/>
            <person name="Noordeloos M.E."/>
            <person name="Ohm R.A."/>
            <person name="Ortiz-Santana B."/>
            <person name="Ovrebo C."/>
            <person name="Racz N."/>
            <person name="Riley R."/>
            <person name="Savchenko A."/>
            <person name="Shiryaev A."/>
            <person name="Soop K."/>
            <person name="Spirin V."/>
            <person name="Szebenyi C."/>
            <person name="Tomsovsky M."/>
            <person name="Tulloss R.E."/>
            <person name="Uehling J."/>
            <person name="Grigoriev I.V."/>
            <person name="Vagvolgyi C."/>
            <person name="Papp T."/>
            <person name="Martin F.M."/>
            <person name="Miettinen O."/>
            <person name="Hibbett D.S."/>
            <person name="Nagy L.G."/>
        </authorList>
    </citation>
    <scope>NUCLEOTIDE SEQUENCE [LARGE SCALE GENOMIC DNA]</scope>
    <source>
        <strain evidence="1 2">NL-1719</strain>
    </source>
</reference>
<keyword evidence="2" id="KW-1185">Reference proteome</keyword>